<dbReference type="RefSeq" id="WP_097783489.1">
    <property type="nucleotide sequence ID" value="NZ_DAWEGZ010000010.1"/>
</dbReference>
<comment type="caution">
    <text evidence="1">The sequence shown here is derived from an EMBL/GenBank/DDBJ whole genome shotgun (WGS) entry which is preliminary data.</text>
</comment>
<organism evidence="1 2">
    <name type="scientific">Faecalibacterium prausnitzii</name>
    <dbReference type="NCBI Taxonomy" id="853"/>
    <lineage>
        <taxon>Bacteria</taxon>
        <taxon>Bacillati</taxon>
        <taxon>Bacillota</taxon>
        <taxon>Clostridia</taxon>
        <taxon>Eubacteriales</taxon>
        <taxon>Oscillospiraceae</taxon>
        <taxon>Faecalibacterium</taxon>
    </lineage>
</organism>
<name>A0A2A6ZYN0_9FIRM</name>
<dbReference type="InterPro" id="IPR058532">
    <property type="entry name" value="YjbR/MT2646/Rv2570-like"/>
</dbReference>
<dbReference type="AlphaFoldDB" id="A0A2A6ZYN0"/>
<dbReference type="Pfam" id="PF04237">
    <property type="entry name" value="YjbR"/>
    <property type="match status" value="1"/>
</dbReference>
<protein>
    <recommendedName>
        <fullName evidence="3">MmcQ/YjbR family DNA-binding protein</fullName>
    </recommendedName>
</protein>
<dbReference type="Proteomes" id="UP000219901">
    <property type="component" value="Unassembled WGS sequence"/>
</dbReference>
<proteinExistence type="predicted"/>
<reference evidence="1 2" key="1">
    <citation type="journal article" date="2017" name="Front. Microbiol.">
        <title>New Insights into the Diversity of the Genus Faecalibacterium.</title>
        <authorList>
            <person name="Benevides L."/>
            <person name="Burman S."/>
            <person name="Martin R."/>
            <person name="Robert V."/>
            <person name="Thomas M."/>
            <person name="Miquel S."/>
            <person name="Chain F."/>
            <person name="Sokol H."/>
            <person name="Bermudez-Humaran L.G."/>
            <person name="Morrison M."/>
            <person name="Langella P."/>
            <person name="Azevedo V.A."/>
            <person name="Chatel J.M."/>
            <person name="Soares S."/>
        </authorList>
    </citation>
    <scope>NUCLEOTIDE SEQUENCE [LARGE SCALE GENOMIC DNA]</scope>
    <source>
        <strain evidence="1 2">CNCM I 4546</strain>
    </source>
</reference>
<evidence type="ECO:0000313" key="2">
    <source>
        <dbReference type="Proteomes" id="UP000219901"/>
    </source>
</evidence>
<dbReference type="EMBL" id="NMTV01000062">
    <property type="protein sequence ID" value="PDX72001.1"/>
    <property type="molecule type" value="Genomic_DNA"/>
</dbReference>
<evidence type="ECO:0008006" key="3">
    <source>
        <dbReference type="Google" id="ProtNLM"/>
    </source>
</evidence>
<accession>A0A2A6ZYN0</accession>
<sequence length="125" mass="14119">MDRKGLEQLIFDTYSVEPDYPWMDTPESAVFRHAANRKWFALVTTVPKSKLGLPGQQPVDIVNLKCDPILIGSLRAEPGFYPAYHMNKENWITAALDGSAPEDKLRLVLDMSYNATAPKLRKKKA</sequence>
<dbReference type="SUPFAM" id="SSF142906">
    <property type="entry name" value="YjbR-like"/>
    <property type="match status" value="1"/>
</dbReference>
<dbReference type="PANTHER" id="PTHR35145:SF1">
    <property type="entry name" value="CYTOPLASMIC PROTEIN"/>
    <property type="match status" value="1"/>
</dbReference>
<dbReference type="Gene3D" id="3.90.1150.30">
    <property type="match status" value="1"/>
</dbReference>
<dbReference type="InterPro" id="IPR038056">
    <property type="entry name" value="YjbR-like_sf"/>
</dbReference>
<evidence type="ECO:0000313" key="1">
    <source>
        <dbReference type="EMBL" id="PDX72001.1"/>
    </source>
</evidence>
<gene>
    <name evidence="1" type="ORF">CGS55_10405</name>
</gene>
<dbReference type="InterPro" id="IPR007351">
    <property type="entry name" value="YjbR"/>
</dbReference>
<dbReference type="PANTHER" id="PTHR35145">
    <property type="entry name" value="CYTOPLASMIC PROTEIN-RELATED"/>
    <property type="match status" value="1"/>
</dbReference>